<gene>
    <name evidence="1" type="ORF">BWZ43_00605</name>
</gene>
<evidence type="ECO:0000313" key="1">
    <source>
        <dbReference type="EMBL" id="OOP70284.1"/>
    </source>
</evidence>
<dbReference type="Gene3D" id="3.40.630.30">
    <property type="match status" value="1"/>
</dbReference>
<dbReference type="InterPro" id="IPR016181">
    <property type="entry name" value="Acyl_CoA_acyltransferase"/>
</dbReference>
<dbReference type="AlphaFoldDB" id="A0A8E2LHI6"/>
<name>A0A8E2LHI6_9BACI</name>
<dbReference type="RefSeq" id="WP_078109162.1">
    <property type="nucleotide sequence ID" value="NZ_BOQX01000004.1"/>
</dbReference>
<dbReference type="SUPFAM" id="SSF55729">
    <property type="entry name" value="Acyl-CoA N-acyltransferases (Nat)"/>
    <property type="match status" value="1"/>
</dbReference>
<organism evidence="1 2">
    <name type="scientific">Heyndrickxia oleronia</name>
    <dbReference type="NCBI Taxonomy" id="38875"/>
    <lineage>
        <taxon>Bacteria</taxon>
        <taxon>Bacillati</taxon>
        <taxon>Bacillota</taxon>
        <taxon>Bacilli</taxon>
        <taxon>Bacillales</taxon>
        <taxon>Bacillaceae</taxon>
        <taxon>Heyndrickxia</taxon>
    </lineage>
</organism>
<dbReference type="GeneID" id="79868419"/>
<comment type="caution">
    <text evidence="1">The sequence shown here is derived from an EMBL/GenBank/DDBJ whole genome shotgun (WGS) entry which is preliminary data.</text>
</comment>
<proteinExistence type="predicted"/>
<keyword evidence="2" id="KW-1185">Reference proteome</keyword>
<sequence length="188" mass="21708">MLTNLFQGKYVKLTGVQENDTDIMVKWGEDVEYLRNIDTDIAIPKSKQQIEKESSSSSNSFYFQLRTIQDDQLIGFIVIHSIEWNNRAGLLSIGIGDPSFRNKGFGTDALQLMLRYAFCELNLNRVGLDVIEYNKRAIRAYEKVGFQQEGRMREAVKRDGKSYDRVIMGILYSEWALFNQQDEKSGVR</sequence>
<reference evidence="1 2" key="1">
    <citation type="submission" date="2017-01" db="EMBL/GenBank/DDBJ databases">
        <title>Draft genome sequence of Bacillus oleronius.</title>
        <authorList>
            <person name="Allam M."/>
        </authorList>
    </citation>
    <scope>NUCLEOTIDE SEQUENCE [LARGE SCALE GENOMIC DNA]</scope>
    <source>
        <strain evidence="1 2">DSM 9356</strain>
    </source>
</reference>
<protein>
    <submittedName>
        <fullName evidence="1">GNAT family N-acetyltransferase</fullName>
    </submittedName>
</protein>
<dbReference type="Pfam" id="PF13302">
    <property type="entry name" value="Acetyltransf_3"/>
    <property type="match status" value="1"/>
</dbReference>
<dbReference type="Proteomes" id="UP000189761">
    <property type="component" value="Unassembled WGS sequence"/>
</dbReference>
<dbReference type="CDD" id="cd04301">
    <property type="entry name" value="NAT_SF"/>
    <property type="match status" value="1"/>
</dbReference>
<keyword evidence="1" id="KW-0808">Transferase</keyword>
<dbReference type="InterPro" id="IPR000182">
    <property type="entry name" value="GNAT_dom"/>
</dbReference>
<dbReference type="GO" id="GO:0016747">
    <property type="term" value="F:acyltransferase activity, transferring groups other than amino-acyl groups"/>
    <property type="evidence" value="ECO:0007669"/>
    <property type="project" value="InterPro"/>
</dbReference>
<dbReference type="PANTHER" id="PTHR43415:SF5">
    <property type="entry name" value="ACETYLTRANSFERASE"/>
    <property type="match status" value="1"/>
</dbReference>
<accession>A0A8E2LHI6</accession>
<dbReference type="EMBL" id="MTLA01000005">
    <property type="protein sequence ID" value="OOP70284.1"/>
    <property type="molecule type" value="Genomic_DNA"/>
</dbReference>
<evidence type="ECO:0000313" key="2">
    <source>
        <dbReference type="Proteomes" id="UP000189761"/>
    </source>
</evidence>
<dbReference type="PROSITE" id="PS51186">
    <property type="entry name" value="GNAT"/>
    <property type="match status" value="1"/>
</dbReference>
<dbReference type="PANTHER" id="PTHR43415">
    <property type="entry name" value="SPERMIDINE N(1)-ACETYLTRANSFERASE"/>
    <property type="match status" value="1"/>
</dbReference>